<sequence length="468" mass="52923">MIEIQAKLLRGPVYFVQETVQCLITLKNIPRTNENISTPNGLIGGQKNTSDNNNSVERICWANVQLHCFCTVDESLIDCRRIIEENLDSKLINHNGNYMKNNYTKRNSIALETYSSNDTSFHESLVRGERGIIIYASKPKILFCDLQLEPQQSQTFIYTETLPSNLNPSYSSNRLKYYYKLCIGAQRIGSPIYLLKIPIRLLTIDGFPSSSSTTTNPDQRTLNGTVNEKDDDDNKSLTSTNSTSLTFDDESKDCGTSLDIALHRIEYLVGHRIPHNFNITSSFGRVAKFFIFKTVYRLGEDIIGLFDFTEGLVKCIRYSVILQSEEKISEHYLVHSSSSSSSTTTSTTAKKSKINLTNHTRFHECCLNMNHSPMILPIPFTLTPSFANDLISLKWNLHFSFVIENNNQKSTNTSINLCTETEDGRQTLAPRQLQVQVMTWDFPIKIVATYPAHVAKGFQMASIGTLNI</sequence>
<dbReference type="Proteomes" id="UP000828236">
    <property type="component" value="Unassembled WGS sequence"/>
</dbReference>
<name>A0A9D4P3V4_DERFA</name>
<protein>
    <submittedName>
        <fullName evidence="2">Retrograde golgi transport protein rgp-like protein</fullName>
    </submittedName>
</protein>
<dbReference type="EMBL" id="SDOV01000002">
    <property type="protein sequence ID" value="KAH7643577.1"/>
    <property type="molecule type" value="Genomic_DNA"/>
</dbReference>
<reference evidence="2" key="2">
    <citation type="journal article" date="2021" name="World Allergy Organ. J.">
        <title>Chromosome-level assembly of Dermatophagoides farinae genome and transcriptome reveals two novel allergens Der f 37 and Der f 39.</title>
        <authorList>
            <person name="Chen J."/>
            <person name="Cai Z."/>
            <person name="Fan D."/>
            <person name="Hu J."/>
            <person name="Hou Y."/>
            <person name="He Y."/>
            <person name="Zhang Z."/>
            <person name="Zhao Z."/>
            <person name="Gao P."/>
            <person name="Hu W."/>
            <person name="Sun J."/>
            <person name="Li J."/>
            <person name="Ji K."/>
        </authorList>
    </citation>
    <scope>NUCLEOTIDE SEQUENCE</scope>
    <source>
        <strain evidence="2">JKM2019</strain>
    </source>
</reference>
<dbReference type="InterPro" id="IPR014848">
    <property type="entry name" value="Rgp1"/>
</dbReference>
<comment type="caution">
    <text evidence="2">The sequence shown here is derived from an EMBL/GenBank/DDBJ whole genome shotgun (WGS) entry which is preliminary data.</text>
</comment>
<organism evidence="2">
    <name type="scientific">Dermatophagoides farinae</name>
    <name type="common">American house dust mite</name>
    <dbReference type="NCBI Taxonomy" id="6954"/>
    <lineage>
        <taxon>Eukaryota</taxon>
        <taxon>Metazoa</taxon>
        <taxon>Ecdysozoa</taxon>
        <taxon>Arthropoda</taxon>
        <taxon>Chelicerata</taxon>
        <taxon>Arachnida</taxon>
        <taxon>Acari</taxon>
        <taxon>Acariformes</taxon>
        <taxon>Sarcoptiformes</taxon>
        <taxon>Astigmata</taxon>
        <taxon>Psoroptidia</taxon>
        <taxon>Analgoidea</taxon>
        <taxon>Pyroglyphidae</taxon>
        <taxon>Dermatophagoidinae</taxon>
        <taxon>Dermatophagoides</taxon>
    </lineage>
</organism>
<feature type="region of interest" description="Disordered" evidence="1">
    <location>
        <begin position="209"/>
        <end position="242"/>
    </location>
</feature>
<evidence type="ECO:0000256" key="1">
    <source>
        <dbReference type="SAM" id="MobiDB-lite"/>
    </source>
</evidence>
<dbReference type="AlphaFoldDB" id="A0A9D4P3V4"/>
<dbReference type="Pfam" id="PF08737">
    <property type="entry name" value="Rgp1"/>
    <property type="match status" value="2"/>
</dbReference>
<dbReference type="PANTHER" id="PTHR12507">
    <property type="entry name" value="REDUCED GROWTH PHENOTYPE 1 RGP1, YEAST -RELATED"/>
    <property type="match status" value="1"/>
</dbReference>
<accession>A0A9D4P3V4</accession>
<proteinExistence type="predicted"/>
<gene>
    <name evidence="2" type="ORF">HUG17_5939</name>
</gene>
<dbReference type="OrthoDB" id="1918at2759"/>
<feature type="compositionally biased region" description="Polar residues" evidence="1">
    <location>
        <begin position="209"/>
        <end position="226"/>
    </location>
</feature>
<evidence type="ECO:0000313" key="2">
    <source>
        <dbReference type="EMBL" id="KAH7643577.1"/>
    </source>
</evidence>
<reference evidence="2" key="1">
    <citation type="submission" date="2020-06" db="EMBL/GenBank/DDBJ databases">
        <authorList>
            <person name="Ji K."/>
            <person name="Li J."/>
        </authorList>
    </citation>
    <scope>NUCLEOTIDE SEQUENCE</scope>
    <source>
        <strain evidence="2">JKM2019</strain>
        <tissue evidence="2">Whole body</tissue>
    </source>
</reference>